<dbReference type="EMBL" id="JAPFCC010000001">
    <property type="protein sequence ID" value="MCW7553631.1"/>
    <property type="molecule type" value="Genomic_DNA"/>
</dbReference>
<gene>
    <name evidence="1" type="ORF">NX722_13540</name>
</gene>
<keyword evidence="2" id="KW-1185">Reference proteome</keyword>
<comment type="caution">
    <text evidence="1">The sequence shown here is derived from an EMBL/GenBank/DDBJ whole genome shotgun (WGS) entry which is preliminary data.</text>
</comment>
<sequence length="86" mass="10235">MPGIRREHRWQPVKKRQLTIKLQTEVTEERLRACFDSYPLACSMTFEEAMKDDTLRRVMEMHARYGVVRDIKDSREKDDDSDSVTT</sequence>
<reference evidence="1 2" key="1">
    <citation type="submission" date="2022-10" db="EMBL/GenBank/DDBJ databases">
        <title>High-quality genome sequences of two octocoral-associated bacteria, Endozoicomonas euniceicola EF212 and Endozoicomonas gorgoniicola PS125.</title>
        <authorList>
            <person name="Chiou Y.-J."/>
            <person name="Chen Y.-H."/>
        </authorList>
    </citation>
    <scope>NUCLEOTIDE SEQUENCE [LARGE SCALE GENOMIC DNA]</scope>
    <source>
        <strain evidence="1 2">PS125</strain>
    </source>
</reference>
<evidence type="ECO:0000313" key="1">
    <source>
        <dbReference type="EMBL" id="MCW7553631.1"/>
    </source>
</evidence>
<name>A0ABT3MW73_9GAMM</name>
<dbReference type="RefSeq" id="WP_262568449.1">
    <property type="nucleotide sequence ID" value="NZ_JAPFCC010000001.1"/>
</dbReference>
<accession>A0ABT3MW73</accession>
<proteinExistence type="predicted"/>
<organism evidence="1 2">
    <name type="scientific">Endozoicomonas gorgoniicola</name>
    <dbReference type="NCBI Taxonomy" id="1234144"/>
    <lineage>
        <taxon>Bacteria</taxon>
        <taxon>Pseudomonadati</taxon>
        <taxon>Pseudomonadota</taxon>
        <taxon>Gammaproteobacteria</taxon>
        <taxon>Oceanospirillales</taxon>
        <taxon>Endozoicomonadaceae</taxon>
        <taxon>Endozoicomonas</taxon>
    </lineage>
</organism>
<dbReference type="Proteomes" id="UP001209854">
    <property type="component" value="Unassembled WGS sequence"/>
</dbReference>
<evidence type="ECO:0000313" key="2">
    <source>
        <dbReference type="Proteomes" id="UP001209854"/>
    </source>
</evidence>
<protein>
    <submittedName>
        <fullName evidence="1">Uncharacterized protein</fullName>
    </submittedName>
</protein>